<dbReference type="InterPro" id="IPR044543">
    <property type="entry name" value="YHJQ-like"/>
</dbReference>
<gene>
    <name evidence="1" type="ordered locus">sce8094</name>
</gene>
<dbReference type="AlphaFoldDB" id="A9FLT2"/>
<sequence>MAHQGFTLSTAFVNTASETQSCESICVQTIQHCLQMGGSHAEASHIQLLQDCAKICETTATFLMRGSPQHNQVTAACASICELCAQSCDKFTGDAQMKACADECRRCAAACKQVAQLRPGGAAGAGHHSVP</sequence>
<evidence type="ECO:0000313" key="1">
    <source>
        <dbReference type="EMBL" id="CAN98264.1"/>
    </source>
</evidence>
<dbReference type="InterPro" id="IPR005560">
    <property type="entry name" value="Csp_YhjQ"/>
</dbReference>
<dbReference type="HOGENOM" id="CLU_142273_0_0_7"/>
<dbReference type="OrthoDB" id="5396211at2"/>
<dbReference type="KEGG" id="scl:sce8094"/>
<dbReference type="PANTHER" id="PTHR37310:SF1">
    <property type="entry name" value="CYTOPLASMIC PROTEIN"/>
    <property type="match status" value="1"/>
</dbReference>
<dbReference type="PANTHER" id="PTHR37310">
    <property type="entry name" value="CYTOPLASMIC PROTEIN-RELATED"/>
    <property type="match status" value="1"/>
</dbReference>
<keyword evidence="2" id="KW-1185">Reference proteome</keyword>
<protein>
    <recommendedName>
        <fullName evidence="3">Ferredoxin</fullName>
    </recommendedName>
</protein>
<dbReference type="BioCyc" id="SCEL448385:SCE_RS41460-MONOMER"/>
<proteinExistence type="predicted"/>
<dbReference type="Proteomes" id="UP000002139">
    <property type="component" value="Chromosome"/>
</dbReference>
<dbReference type="Pfam" id="PF03860">
    <property type="entry name" value="Csp"/>
    <property type="match status" value="1"/>
</dbReference>
<name>A9FLT2_SORC5</name>
<dbReference type="CDD" id="cd08026">
    <property type="entry name" value="DUF326"/>
    <property type="match status" value="1"/>
</dbReference>
<dbReference type="eggNOG" id="ENOG5030Q5M">
    <property type="taxonomic scope" value="Bacteria"/>
</dbReference>
<evidence type="ECO:0008006" key="3">
    <source>
        <dbReference type="Google" id="ProtNLM"/>
    </source>
</evidence>
<accession>A9FLT2</accession>
<dbReference type="STRING" id="448385.sce8094"/>
<reference evidence="1 2" key="1">
    <citation type="journal article" date="2007" name="Nat. Biotechnol.">
        <title>Complete genome sequence of the myxobacterium Sorangium cellulosum.</title>
        <authorList>
            <person name="Schneiker S."/>
            <person name="Perlova O."/>
            <person name="Kaiser O."/>
            <person name="Gerth K."/>
            <person name="Alici A."/>
            <person name="Altmeyer M.O."/>
            <person name="Bartels D."/>
            <person name="Bekel T."/>
            <person name="Beyer S."/>
            <person name="Bode E."/>
            <person name="Bode H.B."/>
            <person name="Bolten C.J."/>
            <person name="Choudhuri J.V."/>
            <person name="Doss S."/>
            <person name="Elnakady Y.A."/>
            <person name="Frank B."/>
            <person name="Gaigalat L."/>
            <person name="Goesmann A."/>
            <person name="Groeger C."/>
            <person name="Gross F."/>
            <person name="Jelsbak L."/>
            <person name="Jelsbak L."/>
            <person name="Kalinowski J."/>
            <person name="Kegler C."/>
            <person name="Knauber T."/>
            <person name="Konietzny S."/>
            <person name="Kopp M."/>
            <person name="Krause L."/>
            <person name="Krug D."/>
            <person name="Linke B."/>
            <person name="Mahmud T."/>
            <person name="Martinez-Arias R."/>
            <person name="McHardy A.C."/>
            <person name="Merai M."/>
            <person name="Meyer F."/>
            <person name="Mormann S."/>
            <person name="Munoz-Dorado J."/>
            <person name="Perez J."/>
            <person name="Pradella S."/>
            <person name="Rachid S."/>
            <person name="Raddatz G."/>
            <person name="Rosenau F."/>
            <person name="Rueckert C."/>
            <person name="Sasse F."/>
            <person name="Scharfe M."/>
            <person name="Schuster S.C."/>
            <person name="Suen G."/>
            <person name="Treuner-Lange A."/>
            <person name="Velicer G.J."/>
            <person name="Vorholter F.-J."/>
            <person name="Weissman K.J."/>
            <person name="Welch R.D."/>
            <person name="Wenzel S.C."/>
            <person name="Whitworth D.E."/>
            <person name="Wilhelm S."/>
            <person name="Wittmann C."/>
            <person name="Bloecker H."/>
            <person name="Puehler A."/>
            <person name="Mueller R."/>
        </authorList>
    </citation>
    <scope>NUCLEOTIDE SEQUENCE [LARGE SCALE GENOMIC DNA]</scope>
    <source>
        <strain evidence="2">So ce56</strain>
    </source>
</reference>
<organism evidence="1 2">
    <name type="scientific">Sorangium cellulosum (strain So ce56)</name>
    <name type="common">Polyangium cellulosum (strain So ce56)</name>
    <dbReference type="NCBI Taxonomy" id="448385"/>
    <lineage>
        <taxon>Bacteria</taxon>
        <taxon>Pseudomonadati</taxon>
        <taxon>Myxococcota</taxon>
        <taxon>Polyangia</taxon>
        <taxon>Polyangiales</taxon>
        <taxon>Polyangiaceae</taxon>
        <taxon>Sorangium</taxon>
    </lineage>
</organism>
<dbReference type="Gene3D" id="1.20.1270.360">
    <property type="match status" value="1"/>
</dbReference>
<evidence type="ECO:0000313" key="2">
    <source>
        <dbReference type="Proteomes" id="UP000002139"/>
    </source>
</evidence>
<dbReference type="EMBL" id="AM746676">
    <property type="protein sequence ID" value="CAN98264.1"/>
    <property type="molecule type" value="Genomic_DNA"/>
</dbReference>